<reference evidence="1 2" key="1">
    <citation type="journal article" date="2014" name="Gene">
        <title>A comparative genomic analysis of the alkalitolerant soil bacterium Bacillus lehensis G1.</title>
        <authorList>
            <person name="Noor Y.M."/>
            <person name="Samsulrizal N.H."/>
            <person name="Jema'on N.A."/>
            <person name="Low K.O."/>
            <person name="Ramli A.N."/>
            <person name="Alias N.I."/>
            <person name="Damis S.I."/>
            <person name="Fuzi S.F."/>
            <person name="Isa M.N."/>
            <person name="Murad A.M."/>
            <person name="Raih M.F."/>
            <person name="Bakar F.D."/>
            <person name="Najimudin N."/>
            <person name="Mahadi N.M."/>
            <person name="Illias R.M."/>
        </authorList>
    </citation>
    <scope>NUCLEOTIDE SEQUENCE [LARGE SCALE GENOMIC DNA]</scope>
    <source>
        <strain evidence="1 2">G1</strain>
    </source>
</reference>
<organism evidence="1 2">
    <name type="scientific">Shouchella lehensis G1</name>
    <dbReference type="NCBI Taxonomy" id="1246626"/>
    <lineage>
        <taxon>Bacteria</taxon>
        <taxon>Bacillati</taxon>
        <taxon>Bacillota</taxon>
        <taxon>Bacilli</taxon>
        <taxon>Bacillales</taxon>
        <taxon>Bacillaceae</taxon>
        <taxon>Shouchella</taxon>
    </lineage>
</organism>
<sequence length="355" mass="41679">MIETFNKAIMSKRFSSKNLMSTFNIDLMNSYPEIYEQVQIASSKIQNEKTFSNINKHLVRNIFLIELVNEKITSTKFELRWSNRLIGDPRYASFEECLKIYLDIITKFNLLDKNYLSLIENLVNKPLLPYEIPIDYIHRHREDGIHRSENIDWIDFKLVEKIFLLRKFLLDDKNNQEKDIFSEAMNNKIKVKTYLTDRSQTGNNKTNREKRWETHPGSVQFALRKECWKIEEVLLLQICQFENVPDNLTDNLINSELLKTNFPLFTCPIVGDRIDFFQFKSALMNKQHGKSPYQVGHMNPLKSVSDGTFGHTAQNISWITENGNRIQGSLSLDEVNNLLRRIFKNKGNTLNEKSV</sequence>
<protein>
    <submittedName>
        <fullName evidence="1">Uncharacterized protein</fullName>
    </submittedName>
</protein>
<dbReference type="HOGENOM" id="CLU_780007_0_0_9"/>
<evidence type="ECO:0000313" key="1">
    <source>
        <dbReference type="EMBL" id="AIC96507.1"/>
    </source>
</evidence>
<name>A0A060M224_9BACI</name>
<dbReference type="AlphaFoldDB" id="A0A060M224"/>
<dbReference type="RefSeq" id="WP_038484660.1">
    <property type="nucleotide sequence ID" value="NZ_CP003923.1"/>
</dbReference>
<dbReference type="OrthoDB" id="9802901at2"/>
<proteinExistence type="predicted"/>
<dbReference type="REBASE" id="88497">
    <property type="entry name" value="BleG1ORF3959P"/>
</dbReference>
<evidence type="ECO:0000313" key="2">
    <source>
        <dbReference type="Proteomes" id="UP000027142"/>
    </source>
</evidence>
<dbReference type="EMBL" id="CP003923">
    <property type="protein sequence ID" value="AIC96507.1"/>
    <property type="molecule type" value="Genomic_DNA"/>
</dbReference>
<dbReference type="Proteomes" id="UP000027142">
    <property type="component" value="Chromosome"/>
</dbReference>
<keyword evidence="2" id="KW-1185">Reference proteome</keyword>
<gene>
    <name evidence="1" type="ORF">BleG1_3960</name>
</gene>
<dbReference type="KEGG" id="ble:BleG1_3960"/>
<dbReference type="PATRIC" id="fig|1246626.3.peg.3956"/>
<accession>A0A060M224</accession>